<name>A0A2H4U8D8_METSM</name>
<dbReference type="InterPro" id="IPR050312">
    <property type="entry name" value="IolE/XylAMocC-like"/>
</dbReference>
<dbReference type="InterPro" id="IPR036237">
    <property type="entry name" value="Xyl_isomerase-like_sf"/>
</dbReference>
<dbReference type="GeneID" id="35119333"/>
<evidence type="ECO:0000313" key="3">
    <source>
        <dbReference type="Proteomes" id="UP000232133"/>
    </source>
</evidence>
<keyword evidence="2" id="KW-0413">Isomerase</keyword>
<dbReference type="SUPFAM" id="SSF51658">
    <property type="entry name" value="Xylose isomerase-like"/>
    <property type="match status" value="1"/>
</dbReference>
<dbReference type="Gene3D" id="3.20.20.150">
    <property type="entry name" value="Divalent-metal-dependent TIM barrel enzymes"/>
    <property type="match status" value="1"/>
</dbReference>
<dbReference type="RefSeq" id="WP_100815765.1">
    <property type="nucleotide sequence ID" value="NZ_CP017803.1"/>
</dbReference>
<proteinExistence type="predicted"/>
<sequence length="248" mass="28175">MKIGASTLSGFKDDIGTNLEYFEELGLDYAEILHQYPNQDLDTSIFENYSLKYSVHSPIINLNIASLTENIRQASIAEIKKSIDLANEIDAEIVVVHPGSIPFLGRDFKDKIFELNKQSIEEIGEYGKELGVNAAIENMPTFEGYMYSNPYELNELVTSLDMSMTLDIGHANHAGYRPEDMYFDSIKHIHAHDNNGDDDSHYALGDGSIDLKSIISTFEDKKYDGTYIIEVNEKDWVKKSYNYLKNNF</sequence>
<reference evidence="3" key="1">
    <citation type="submission" date="2016-10" db="EMBL/GenBank/DDBJ databases">
        <authorList>
            <person name="Kim B.-C."/>
            <person name="Jeong H."/>
        </authorList>
    </citation>
    <scope>NUCLEOTIDE SEQUENCE [LARGE SCALE GENOMIC DNA]</scope>
    <source>
        <strain evidence="3">KB11</strain>
    </source>
</reference>
<dbReference type="AlphaFoldDB" id="A0A2H4U8D8"/>
<dbReference type="InterPro" id="IPR001719">
    <property type="entry name" value="AP_endonuc_2"/>
</dbReference>
<dbReference type="Pfam" id="PF01261">
    <property type="entry name" value="AP_endonuc_2"/>
    <property type="match status" value="1"/>
</dbReference>
<dbReference type="GO" id="GO:0016853">
    <property type="term" value="F:isomerase activity"/>
    <property type="evidence" value="ECO:0007669"/>
    <property type="project" value="UniProtKB-KW"/>
</dbReference>
<dbReference type="GO" id="GO:0003677">
    <property type="term" value="F:DNA binding"/>
    <property type="evidence" value="ECO:0007669"/>
    <property type="project" value="InterPro"/>
</dbReference>
<accession>A0A2H4U8D8</accession>
<evidence type="ECO:0000259" key="1">
    <source>
        <dbReference type="Pfam" id="PF01261"/>
    </source>
</evidence>
<dbReference type="Proteomes" id="UP000232133">
    <property type="component" value="Chromosome"/>
</dbReference>
<feature type="domain" description="Xylose isomerase-like TIM barrel" evidence="1">
    <location>
        <begin position="22"/>
        <end position="246"/>
    </location>
</feature>
<dbReference type="PANTHER" id="PTHR12110">
    <property type="entry name" value="HYDROXYPYRUVATE ISOMERASE"/>
    <property type="match status" value="1"/>
</dbReference>
<dbReference type="PANTHER" id="PTHR12110:SF21">
    <property type="entry name" value="XYLOSE ISOMERASE-LIKE TIM BARREL DOMAIN-CONTAINING PROTEIN"/>
    <property type="match status" value="1"/>
</dbReference>
<gene>
    <name evidence="2" type="ORF">BK798_08100</name>
</gene>
<organism evidence="2 3">
    <name type="scientific">Methanobrevibacter smithii</name>
    <dbReference type="NCBI Taxonomy" id="2173"/>
    <lineage>
        <taxon>Archaea</taxon>
        <taxon>Methanobacteriati</taxon>
        <taxon>Methanobacteriota</taxon>
        <taxon>Methanomada group</taxon>
        <taxon>Methanobacteria</taxon>
        <taxon>Methanobacteriales</taxon>
        <taxon>Methanobacteriaceae</taxon>
        <taxon>Methanobrevibacter</taxon>
    </lineage>
</organism>
<dbReference type="InterPro" id="IPR013022">
    <property type="entry name" value="Xyl_isomerase-like_TIM-brl"/>
</dbReference>
<protein>
    <submittedName>
        <fullName evidence="2">Sugar phosphate isomerase</fullName>
    </submittedName>
</protein>
<dbReference type="GO" id="GO:0006281">
    <property type="term" value="P:DNA repair"/>
    <property type="evidence" value="ECO:0007669"/>
    <property type="project" value="InterPro"/>
</dbReference>
<dbReference type="EMBL" id="CP017803">
    <property type="protein sequence ID" value="ATZ60381.1"/>
    <property type="molecule type" value="Genomic_DNA"/>
</dbReference>
<dbReference type="GO" id="GO:0008270">
    <property type="term" value="F:zinc ion binding"/>
    <property type="evidence" value="ECO:0007669"/>
    <property type="project" value="InterPro"/>
</dbReference>
<evidence type="ECO:0000313" key="2">
    <source>
        <dbReference type="EMBL" id="ATZ60381.1"/>
    </source>
</evidence>
<dbReference type="SMART" id="SM00518">
    <property type="entry name" value="AP2Ec"/>
    <property type="match status" value="1"/>
</dbReference>